<dbReference type="CDD" id="cd10918">
    <property type="entry name" value="CE4_NodB_like_5s_6s"/>
    <property type="match status" value="1"/>
</dbReference>
<dbReference type="InterPro" id="IPR011330">
    <property type="entry name" value="Glyco_hydro/deAcase_b/a-brl"/>
</dbReference>
<evidence type="ECO:0000256" key="1">
    <source>
        <dbReference type="ARBA" id="ARBA00004613"/>
    </source>
</evidence>
<evidence type="ECO:0000313" key="4">
    <source>
        <dbReference type="EMBL" id="MFK2917364.1"/>
    </source>
</evidence>
<dbReference type="PANTHER" id="PTHR34216:SF3">
    <property type="entry name" value="POLY-BETA-1,6-N-ACETYL-D-GLUCOSAMINE N-DEACETYLASE"/>
    <property type="match status" value="1"/>
</dbReference>
<reference evidence="4 5" key="1">
    <citation type="submission" date="2020-10" db="EMBL/GenBank/DDBJ databases">
        <title>Phylogeny of dyella-like bacteria.</title>
        <authorList>
            <person name="Fu J."/>
        </authorList>
    </citation>
    <scope>NUCLEOTIDE SEQUENCE [LARGE SCALE GENOMIC DNA]</scope>
    <source>
        <strain evidence="4 5">BB4</strain>
    </source>
</reference>
<dbReference type="Gene3D" id="3.20.20.370">
    <property type="entry name" value="Glycoside hydrolase/deacetylase"/>
    <property type="match status" value="1"/>
</dbReference>
<dbReference type="InterPro" id="IPR051398">
    <property type="entry name" value="Polysacch_Deacetylase"/>
</dbReference>
<dbReference type="Pfam" id="PF01522">
    <property type="entry name" value="Polysacc_deac_1"/>
    <property type="match status" value="2"/>
</dbReference>
<comment type="caution">
    <text evidence="4">The sequence shown here is derived from an EMBL/GenBank/DDBJ whole genome shotgun (WGS) entry which is preliminary data.</text>
</comment>
<gene>
    <name evidence="4" type="ORF">ISS97_08815</name>
</gene>
<sequence>MRSWWRRDLRILAYHRVMELPDPEHFDFDLELISATPQQFRQQMQLLKQRFLPMRLSDVAALINAGKEVPADAVVVTFDDGYIDNYRIAFPILRELGVPATFFVSTGHIDSGRPYAYDWVVHMILRTRADRLQLPELGIDMPLPASRAERRALAGSVLTHMKELDAITQSALIARMEEAWQMPSDSAPADCLPMSWAQVREMHAAGFEIGSHGVHHRMLSKLPPTEMAYEVRHSKATLDRELGPSPMLMSYPVGGDRAFNARVIETTRAAGYELACAYISGTNPHPENNRYALNRLPVERNMGLGWFAAMLTMPHLMSYPTVHRTHAMNEAPSCFP</sequence>
<comment type="subcellular location">
    <subcellularLocation>
        <location evidence="1">Secreted</location>
    </subcellularLocation>
</comment>
<organism evidence="4 5">
    <name type="scientific">Dyella koreensis</name>
    <dbReference type="NCBI Taxonomy" id="311235"/>
    <lineage>
        <taxon>Bacteria</taxon>
        <taxon>Pseudomonadati</taxon>
        <taxon>Pseudomonadota</taxon>
        <taxon>Gammaproteobacteria</taxon>
        <taxon>Lysobacterales</taxon>
        <taxon>Rhodanobacteraceae</taxon>
        <taxon>Dyella</taxon>
    </lineage>
</organism>
<keyword evidence="5" id="KW-1185">Reference proteome</keyword>
<evidence type="ECO:0000259" key="3">
    <source>
        <dbReference type="PROSITE" id="PS51677"/>
    </source>
</evidence>
<keyword evidence="2" id="KW-0732">Signal</keyword>
<proteinExistence type="predicted"/>
<dbReference type="EMBL" id="JADIKD010000009">
    <property type="protein sequence ID" value="MFK2917364.1"/>
    <property type="molecule type" value="Genomic_DNA"/>
</dbReference>
<dbReference type="SUPFAM" id="SSF88713">
    <property type="entry name" value="Glycoside hydrolase/deacetylase"/>
    <property type="match status" value="1"/>
</dbReference>
<dbReference type="InterPro" id="IPR002509">
    <property type="entry name" value="NODB_dom"/>
</dbReference>
<dbReference type="Proteomes" id="UP001620408">
    <property type="component" value="Unassembled WGS sequence"/>
</dbReference>
<accession>A0ABW8K392</accession>
<feature type="domain" description="NodB homology" evidence="3">
    <location>
        <begin position="72"/>
        <end position="336"/>
    </location>
</feature>
<name>A0ABW8K392_9GAMM</name>
<evidence type="ECO:0000313" key="5">
    <source>
        <dbReference type="Proteomes" id="UP001620408"/>
    </source>
</evidence>
<dbReference type="PANTHER" id="PTHR34216">
    <property type="match status" value="1"/>
</dbReference>
<evidence type="ECO:0000256" key="2">
    <source>
        <dbReference type="ARBA" id="ARBA00022729"/>
    </source>
</evidence>
<protein>
    <submittedName>
        <fullName evidence="4">Polysaccharide deacetylase family protein</fullName>
    </submittedName>
</protein>
<dbReference type="PROSITE" id="PS51677">
    <property type="entry name" value="NODB"/>
    <property type="match status" value="1"/>
</dbReference>